<dbReference type="EMBL" id="JAPAAF010000029">
    <property type="protein sequence ID" value="MCW0484110.1"/>
    <property type="molecule type" value="Genomic_DNA"/>
</dbReference>
<organism evidence="1 2">
    <name type="scientific">Gaoshiqia sediminis</name>
    <dbReference type="NCBI Taxonomy" id="2986998"/>
    <lineage>
        <taxon>Bacteria</taxon>
        <taxon>Pseudomonadati</taxon>
        <taxon>Bacteroidota</taxon>
        <taxon>Bacteroidia</taxon>
        <taxon>Marinilabiliales</taxon>
        <taxon>Prolixibacteraceae</taxon>
        <taxon>Gaoshiqia</taxon>
    </lineage>
</organism>
<dbReference type="RefSeq" id="WP_282592702.1">
    <property type="nucleotide sequence ID" value="NZ_JAPAAF010000029.1"/>
</dbReference>
<name>A0AA41Y906_9BACT</name>
<evidence type="ECO:0000313" key="1">
    <source>
        <dbReference type="EMBL" id="MCW0484110.1"/>
    </source>
</evidence>
<accession>A0AA41Y906</accession>
<proteinExistence type="predicted"/>
<gene>
    <name evidence="1" type="ORF">N2K84_15315</name>
</gene>
<evidence type="ECO:0000313" key="2">
    <source>
        <dbReference type="Proteomes" id="UP001163821"/>
    </source>
</evidence>
<comment type="caution">
    <text evidence="1">The sequence shown here is derived from an EMBL/GenBank/DDBJ whole genome shotgun (WGS) entry which is preliminary data.</text>
</comment>
<sequence>MKRQNPGLLKVNKLGTSSIPIDLIDDIKNSAAILRLYGGYTVAIRALYGAYTESLRNLYRSYTEISTGNGGSRAIVSRDP</sequence>
<keyword evidence="2" id="KW-1185">Reference proteome</keyword>
<dbReference type="Proteomes" id="UP001163821">
    <property type="component" value="Unassembled WGS sequence"/>
</dbReference>
<dbReference type="AlphaFoldDB" id="A0AA41Y906"/>
<protein>
    <submittedName>
        <fullName evidence="1">Uncharacterized protein</fullName>
    </submittedName>
</protein>
<reference evidence="1" key="1">
    <citation type="submission" date="2022-10" db="EMBL/GenBank/DDBJ databases">
        <title>Gaoshiqiia sediminis gen. nov., sp. nov., isolated from coastal sediment.</title>
        <authorList>
            <person name="Yu W.X."/>
            <person name="Mu D.S."/>
            <person name="Du J.Z."/>
            <person name="Liang Y.Q."/>
        </authorList>
    </citation>
    <scope>NUCLEOTIDE SEQUENCE</scope>
    <source>
        <strain evidence="1">A06</strain>
    </source>
</reference>